<reference evidence="1 2" key="1">
    <citation type="journal article" date="2022" name="DNA Res.">
        <title>Chromosomal-level genome assembly of the orchid tree Bauhinia variegata (Leguminosae; Cercidoideae) supports the allotetraploid origin hypothesis of Bauhinia.</title>
        <authorList>
            <person name="Zhong Y."/>
            <person name="Chen Y."/>
            <person name="Zheng D."/>
            <person name="Pang J."/>
            <person name="Liu Y."/>
            <person name="Luo S."/>
            <person name="Meng S."/>
            <person name="Qian L."/>
            <person name="Wei D."/>
            <person name="Dai S."/>
            <person name="Zhou R."/>
        </authorList>
    </citation>
    <scope>NUCLEOTIDE SEQUENCE [LARGE SCALE GENOMIC DNA]</scope>
    <source>
        <strain evidence="1">BV-YZ2020</strain>
    </source>
</reference>
<name>A0ACB9LAK7_BAUVA</name>
<proteinExistence type="predicted"/>
<organism evidence="1 2">
    <name type="scientific">Bauhinia variegata</name>
    <name type="common">Purple orchid tree</name>
    <name type="synonym">Phanera variegata</name>
    <dbReference type="NCBI Taxonomy" id="167791"/>
    <lineage>
        <taxon>Eukaryota</taxon>
        <taxon>Viridiplantae</taxon>
        <taxon>Streptophyta</taxon>
        <taxon>Embryophyta</taxon>
        <taxon>Tracheophyta</taxon>
        <taxon>Spermatophyta</taxon>
        <taxon>Magnoliopsida</taxon>
        <taxon>eudicotyledons</taxon>
        <taxon>Gunneridae</taxon>
        <taxon>Pentapetalae</taxon>
        <taxon>rosids</taxon>
        <taxon>fabids</taxon>
        <taxon>Fabales</taxon>
        <taxon>Fabaceae</taxon>
        <taxon>Cercidoideae</taxon>
        <taxon>Cercideae</taxon>
        <taxon>Bauhiniinae</taxon>
        <taxon>Bauhinia</taxon>
    </lineage>
</organism>
<dbReference type="Proteomes" id="UP000828941">
    <property type="component" value="Chromosome 12"/>
</dbReference>
<accession>A0ACB9LAK7</accession>
<protein>
    <submittedName>
        <fullName evidence="1">Uncharacterized protein</fullName>
    </submittedName>
</protein>
<dbReference type="EMBL" id="CM039437">
    <property type="protein sequence ID" value="KAI4306754.1"/>
    <property type="molecule type" value="Genomic_DNA"/>
</dbReference>
<gene>
    <name evidence="1" type="ORF">L6164_030005</name>
</gene>
<comment type="caution">
    <text evidence="1">The sequence shown here is derived from an EMBL/GenBank/DDBJ whole genome shotgun (WGS) entry which is preliminary data.</text>
</comment>
<keyword evidence="2" id="KW-1185">Reference proteome</keyword>
<evidence type="ECO:0000313" key="1">
    <source>
        <dbReference type="EMBL" id="KAI4306754.1"/>
    </source>
</evidence>
<sequence length="1829" mass="203070">MEFVGKTVQKEVEEGGIVSGTVKSYDPSSGFVEIAYEDGDSEELESSELASPPKGEPEFGRVESRVGRKPKKRRRVDRKLENGGGDSGNESENSEFSRVLEEQACVSENLIGNGELDCGMKRSPEIGNWNGGNRICSVEIIGNANRSVSSNGSDETVVKGSGMEGNSTNGFDLNAGINLNEDLNLNDGCSSLVNSEDSLKRRECIDLNLDVRDEFDVNVNVSDVGCSALGKMKRECDFDLNVEVCDEDNEVEDDAGGGVQEEVMGAADEDVQEEVKGFDGDVQEQVMGSDGDVQEQVMGSDGDVQEQVKGSDRDVQREVKEADGDVQEEIKEADGGVQEEIREADGDANGGVQEEVKEADGGLQEELREADGREGQSDIGDLFAERGRSQEGEADINQKPIEEDSVIGKLNDITNDIKLKVIHGSPECGAKDSLSLIEGKEDGLHNGNVAAIDSQGVSNAISVKGCDSMEVQQEYNPSQTGIGIIHEHQADPGSSCKQVSSRRKRRKLSDKMETTTGTVLRRSSRRASARQHVSSTVALDVTYDPSLSLGLGALAEDKPIVSGSEKFEQCDVLPLKLQLPPSSQNLNLDNIPVLELFSIYACLRSFSTILILSPFELEDFVAVLKCATPSILFDSIHVSILKTLRKHLEYLSNDGCQSASLCLRNLNWDMLDLVTWPIFLAEYLLVHGLVLNSGFDLSHLMFVSDYHKQPVSVKVQILQCLCDDMIEAETIRSELNRRSSVTETDMNFDQNMYFDISKKRKALMDVSGGSCLSEEIVDDTTDWNSDECCLCKMDGNLICCDGCPAAFHSRCVGVANDHLPEGDWYCPECAIGRRNPWMKPLKSLRGADLLGIDLHGRLYFNCCGYLLVSDSSDTGSLFNYYHRNDLNVVIEVLKSADTLYADILTAIYNYWDIAVNMNAGATNLNVLNQSACKNMHMKEEYSAISASLPPFSSSETCLNGNESYDHRKLEGNSNVGCHVHLGQEFPLAGKWIDSMTTIESPCIASEASGETTELRSSIENLQTHRPHDFNRSDESLNLSSVKHRPVGDCSLTSSSLDLRDGKVISIAGKGDAPEVPYGTDYINYYSFARTASLIAEELMCKTPEKINKNVEMSEEDIISEQGKVIMKKSTNFCWPSIQNLNADAQKEKCGWCFSCKGPYDDRDCLFNAVVRPIWEVSKSNLIGLQPRKNQNGHLRDVISQSLSLEDRLGGLLSGPWLNPHHSKLWRKDLLKASDVASVKHLLLMLEFNLQRRALSADWLKHVDSVVTMGSASHIVVSSSRTSSRLGIGRKRARYSDIESNSSSNTTSGLGIYWWRGGRVSRHLFNWKVLPRPLAAKAARQAGCTKISGILYPENSDFARRSKYVAWRASVETSTSVEQLALQVRELDSNIRWNDIENTHPLCVLDKESRKSIRLFKKAIVRRKHTEGESVKYLLDFGKRRAIPDIVIRHGSLLEQPSSERKKYWLDESHVPLHLLKNFEEKRIARKSNGTKSEKSLQIDRGKNMFPRQRGLSYLFSRLEKLDYQQCGQCNRDVPISEAVTCQICKGYFHKRHVRGSGGTVATNYTYSCRRCQEGMHVKTNAKRRKVDPKLGKVQSQKCKRSTSLCRSAKGRANQKSLSKGRQVKSRNKKSVPSVPLRRSARNAKCLSLQNKRKVGRKKGKKSKPKKVTPRKPKENTAQCKKSTVNALCKKRTHVYNSYWLNGLRLSRKPNDERVVLFGKKKHLAPCEDFSGTLDHPKCQICCGDGCALNYIACEICGEWFHGDAFGLTIENARQLIGFRCHVCRDRAAPICPHMKRDALSPAESNSAIECTEELSNPVPPQPLSEIPCN</sequence>
<evidence type="ECO:0000313" key="2">
    <source>
        <dbReference type="Proteomes" id="UP000828941"/>
    </source>
</evidence>